<organism evidence="12 13">
    <name type="scientific">Octopus sinensis</name>
    <name type="common">East Asian common octopus</name>
    <dbReference type="NCBI Taxonomy" id="2607531"/>
    <lineage>
        <taxon>Eukaryota</taxon>
        <taxon>Metazoa</taxon>
        <taxon>Spiralia</taxon>
        <taxon>Lophotrochozoa</taxon>
        <taxon>Mollusca</taxon>
        <taxon>Cephalopoda</taxon>
        <taxon>Coleoidea</taxon>
        <taxon>Octopodiformes</taxon>
        <taxon>Octopoda</taxon>
        <taxon>Incirrata</taxon>
        <taxon>Octopodidae</taxon>
        <taxon>Octopus</taxon>
    </lineage>
</organism>
<dbReference type="Proteomes" id="UP000515154">
    <property type="component" value="Unplaced"/>
</dbReference>
<keyword evidence="6" id="KW-0547">Nucleotide-binding</keyword>
<dbReference type="FunFam" id="3.30.930.10:FF:000010">
    <property type="entry name" value="Glycyl-tRNA synthetase 1"/>
    <property type="match status" value="1"/>
</dbReference>
<keyword evidence="9" id="KW-0030">Aminoacyl-tRNA synthetase</keyword>
<keyword evidence="7" id="KW-0067">ATP-binding</keyword>
<proteinExistence type="inferred from homology"/>
<reference evidence="13" key="1">
    <citation type="submission" date="2025-08" db="UniProtKB">
        <authorList>
            <consortium name="RefSeq"/>
        </authorList>
    </citation>
    <scope>IDENTIFICATION</scope>
</reference>
<comment type="subcellular location">
    <subcellularLocation>
        <location evidence="1">Cytoplasm</location>
    </subcellularLocation>
</comment>
<dbReference type="GO" id="GO:0005524">
    <property type="term" value="F:ATP binding"/>
    <property type="evidence" value="ECO:0007669"/>
    <property type="project" value="UniProtKB-KW"/>
</dbReference>
<keyword evidence="8" id="KW-0648">Protein biosynthesis</keyword>
<evidence type="ECO:0000256" key="5">
    <source>
        <dbReference type="ARBA" id="ARBA00022598"/>
    </source>
</evidence>
<name>A0A6P7TQI1_9MOLL</name>
<evidence type="ECO:0000256" key="1">
    <source>
        <dbReference type="ARBA" id="ARBA00004496"/>
    </source>
</evidence>
<dbReference type="RefSeq" id="XP_029654474.1">
    <property type="nucleotide sequence ID" value="XM_029798614.1"/>
</dbReference>
<dbReference type="AlphaFoldDB" id="A0A6P7TQI1"/>
<dbReference type="CDD" id="cd00774">
    <property type="entry name" value="GlyRS-like_core"/>
    <property type="match status" value="1"/>
</dbReference>
<keyword evidence="4" id="KW-0963">Cytoplasm</keyword>
<dbReference type="EC" id="6.1.1.14" evidence="3"/>
<dbReference type="Pfam" id="PF00587">
    <property type="entry name" value="tRNA-synt_2b"/>
    <property type="match status" value="1"/>
</dbReference>
<dbReference type="InterPro" id="IPR002314">
    <property type="entry name" value="aa-tRNA-synt_IIb"/>
</dbReference>
<dbReference type="GO" id="GO:0005739">
    <property type="term" value="C:mitochondrion"/>
    <property type="evidence" value="ECO:0007669"/>
    <property type="project" value="TreeGrafter"/>
</dbReference>
<evidence type="ECO:0000256" key="10">
    <source>
        <dbReference type="ARBA" id="ARBA00030057"/>
    </source>
</evidence>
<dbReference type="PROSITE" id="PS50862">
    <property type="entry name" value="AA_TRNA_LIGASE_II"/>
    <property type="match status" value="1"/>
</dbReference>
<dbReference type="GO" id="GO:0004820">
    <property type="term" value="F:glycine-tRNA ligase activity"/>
    <property type="evidence" value="ECO:0007669"/>
    <property type="project" value="UniProtKB-EC"/>
</dbReference>
<feature type="domain" description="Aminoacyl-transfer RNA synthetases class-II family profile" evidence="11">
    <location>
        <begin position="154"/>
        <end position="321"/>
    </location>
</feature>
<dbReference type="Gene3D" id="3.30.930.10">
    <property type="entry name" value="Bira Bifunctional Protein, Domain 2"/>
    <property type="match status" value="1"/>
</dbReference>
<keyword evidence="12" id="KW-1185">Reference proteome</keyword>
<keyword evidence="5" id="KW-0436">Ligase</keyword>
<dbReference type="GO" id="GO:0070150">
    <property type="term" value="P:mitochondrial glycyl-tRNA aminoacylation"/>
    <property type="evidence" value="ECO:0007669"/>
    <property type="project" value="TreeGrafter"/>
</dbReference>
<evidence type="ECO:0000313" key="12">
    <source>
        <dbReference type="Proteomes" id="UP000515154"/>
    </source>
</evidence>
<dbReference type="PANTHER" id="PTHR10745:SF0">
    <property type="entry name" value="GLYCINE--TRNA LIGASE"/>
    <property type="match status" value="1"/>
</dbReference>
<evidence type="ECO:0000256" key="7">
    <source>
        <dbReference type="ARBA" id="ARBA00022840"/>
    </source>
</evidence>
<dbReference type="SUPFAM" id="SSF55681">
    <property type="entry name" value="Class II aaRS and biotin synthetases"/>
    <property type="match status" value="1"/>
</dbReference>
<dbReference type="InterPro" id="IPR027031">
    <property type="entry name" value="Gly-tRNA_synthase/POLG2"/>
</dbReference>
<evidence type="ECO:0000256" key="2">
    <source>
        <dbReference type="ARBA" id="ARBA00008226"/>
    </source>
</evidence>
<evidence type="ECO:0000259" key="11">
    <source>
        <dbReference type="PROSITE" id="PS50862"/>
    </source>
</evidence>
<sequence length="438" mass="50455">MAWDDVSTETIQNCFKILNESNHENTLIEHYETEIERTDIFDPLMSEDFLNIENTEDQDINEIVYKRIKSIQGLYDYGPIGCATQSNILAIWRKHFILEEKMLEVDCSIITPEPVLKASEFLELRISNTKCENECNKLRNIIDLGYILNVSYSFLRPETAQGIFVNFDALLRFNHQNIPFAAAQIGKAFRNEISPRSGLLRVREFTMAEIEHFVDPDDKSHPKFDKVASLKLSLLSSADQINGRPSREDLTLDEAGLIANQTLGYFIGRIYLFLIRVGINHDKLRFRQHLTNEMAHYACDCWDAECKTSYIKKTITCAIPIASKIKEKYKSSTNSVLQSLKNMPSDDAIKLKKDLDDKKLRNNIPVKEISKIVDISPSAIYKICKFLDENENVDFYAYVRSKGPKKKDNREIIEKITNIINEDNSLTQLGVREKLFTN</sequence>
<evidence type="ECO:0000256" key="3">
    <source>
        <dbReference type="ARBA" id="ARBA00012829"/>
    </source>
</evidence>
<dbReference type="PANTHER" id="PTHR10745">
    <property type="entry name" value="GLYCYL-TRNA SYNTHETASE/DNA POLYMERASE SUBUNIT GAMMA-2"/>
    <property type="match status" value="1"/>
</dbReference>
<dbReference type="KEGG" id="osn:115227907"/>
<dbReference type="InterPro" id="IPR033731">
    <property type="entry name" value="GlyRS-like_core"/>
</dbReference>
<protein>
    <recommendedName>
        <fullName evidence="3">glycine--tRNA ligase</fullName>
        <ecNumber evidence="3">6.1.1.14</ecNumber>
    </recommendedName>
    <alternativeName>
        <fullName evidence="10">Diadenosine tetraphosphate synthetase</fullName>
    </alternativeName>
</protein>
<evidence type="ECO:0000256" key="9">
    <source>
        <dbReference type="ARBA" id="ARBA00023146"/>
    </source>
</evidence>
<evidence type="ECO:0000256" key="8">
    <source>
        <dbReference type="ARBA" id="ARBA00022917"/>
    </source>
</evidence>
<dbReference type="InterPro" id="IPR006195">
    <property type="entry name" value="aa-tRNA-synth_II"/>
</dbReference>
<gene>
    <name evidence="13" type="primary">LOC115227907</name>
</gene>
<evidence type="ECO:0000256" key="4">
    <source>
        <dbReference type="ARBA" id="ARBA00022490"/>
    </source>
</evidence>
<comment type="similarity">
    <text evidence="2">Belongs to the class-II aminoacyl-tRNA synthetase family.</text>
</comment>
<evidence type="ECO:0000313" key="13">
    <source>
        <dbReference type="RefSeq" id="XP_029654474.1"/>
    </source>
</evidence>
<dbReference type="InterPro" id="IPR045864">
    <property type="entry name" value="aa-tRNA-synth_II/BPL/LPL"/>
</dbReference>
<accession>A0A6P7TQI1</accession>
<evidence type="ECO:0000256" key="6">
    <source>
        <dbReference type="ARBA" id="ARBA00022741"/>
    </source>
</evidence>